<dbReference type="SMART" id="SM00257">
    <property type="entry name" value="LysM"/>
    <property type="match status" value="1"/>
</dbReference>
<dbReference type="Gene3D" id="1.10.10.2520">
    <property type="entry name" value="Cell wall hydrolase SleB, domain 1"/>
    <property type="match status" value="1"/>
</dbReference>
<dbReference type="InterPro" id="IPR018392">
    <property type="entry name" value="LysM"/>
</dbReference>
<evidence type="ECO:0000313" key="4">
    <source>
        <dbReference type="Proteomes" id="UP000830326"/>
    </source>
</evidence>
<accession>A0ABY4H7D4</accession>
<dbReference type="Proteomes" id="UP000830326">
    <property type="component" value="Chromosome"/>
</dbReference>
<reference evidence="3" key="1">
    <citation type="submission" date="2022-04" db="EMBL/GenBank/DDBJ databases">
        <title>Halobacillus sp. isolated from saltern.</title>
        <authorList>
            <person name="Won M."/>
            <person name="Lee C.-M."/>
            <person name="Woen H.-Y."/>
            <person name="Kwon S.-W."/>
        </authorList>
    </citation>
    <scope>NUCLEOTIDE SEQUENCE</scope>
    <source>
        <strain evidence="3">SSHM10-5</strain>
    </source>
</reference>
<protein>
    <submittedName>
        <fullName evidence="3">Cell wall hydrolase</fullName>
    </submittedName>
</protein>
<dbReference type="GO" id="GO:0016787">
    <property type="term" value="F:hydrolase activity"/>
    <property type="evidence" value="ECO:0007669"/>
    <property type="project" value="UniProtKB-KW"/>
</dbReference>
<evidence type="ECO:0000256" key="1">
    <source>
        <dbReference type="SAM" id="SignalP"/>
    </source>
</evidence>
<proteinExistence type="predicted"/>
<evidence type="ECO:0000259" key="2">
    <source>
        <dbReference type="PROSITE" id="PS51782"/>
    </source>
</evidence>
<feature type="chain" id="PRO_5045071011" evidence="1">
    <location>
        <begin position="26"/>
        <end position="192"/>
    </location>
</feature>
<dbReference type="Pfam" id="PF01476">
    <property type="entry name" value="LysM"/>
    <property type="match status" value="1"/>
</dbReference>
<dbReference type="Gene3D" id="3.10.350.10">
    <property type="entry name" value="LysM domain"/>
    <property type="match status" value="1"/>
</dbReference>
<dbReference type="InterPro" id="IPR042047">
    <property type="entry name" value="SleB_dom1"/>
</dbReference>
<dbReference type="Gene3D" id="6.20.240.60">
    <property type="match status" value="1"/>
</dbReference>
<dbReference type="CDD" id="cd00118">
    <property type="entry name" value="LysM"/>
    <property type="match status" value="1"/>
</dbReference>
<evidence type="ECO:0000313" key="3">
    <source>
        <dbReference type="EMBL" id="UOR10504.1"/>
    </source>
</evidence>
<dbReference type="Pfam" id="PF07486">
    <property type="entry name" value="Hydrolase_2"/>
    <property type="match status" value="1"/>
</dbReference>
<organism evidence="3 4">
    <name type="scientific">Halobacillus amylolyticus</name>
    <dbReference type="NCBI Taxonomy" id="2932259"/>
    <lineage>
        <taxon>Bacteria</taxon>
        <taxon>Bacillati</taxon>
        <taxon>Bacillota</taxon>
        <taxon>Bacilli</taxon>
        <taxon>Bacillales</taxon>
        <taxon>Bacillaceae</taxon>
        <taxon>Halobacillus</taxon>
    </lineage>
</organism>
<dbReference type="RefSeq" id="WP_245029619.1">
    <property type="nucleotide sequence ID" value="NZ_CP095075.1"/>
</dbReference>
<sequence>MIVKRMMIVSVAIACSLTFTSQVFAHSSTHTVQKGESLYKIANHYGIPVQQLKEMNNMERNEIYPDEQLELPVLPSESEEDLLARLVEAEAKGESYAGKVAVATVVLNRVSSDKYPDSIYGVIYDGYQFSPVMNGTINQPASEESKRAVEEALDYQGYDRESLFFYNPDKATSEFLSDQEVTTVIGDHVFLR</sequence>
<dbReference type="PROSITE" id="PS51782">
    <property type="entry name" value="LYSM"/>
    <property type="match status" value="1"/>
</dbReference>
<dbReference type="SUPFAM" id="SSF54106">
    <property type="entry name" value="LysM domain"/>
    <property type="match status" value="1"/>
</dbReference>
<name>A0ABY4H7D4_9BACI</name>
<dbReference type="InterPro" id="IPR011105">
    <property type="entry name" value="Cell_wall_hydrolase_SleB"/>
</dbReference>
<gene>
    <name evidence="3" type="ORF">MUO15_12535</name>
</gene>
<dbReference type="InterPro" id="IPR036779">
    <property type="entry name" value="LysM_dom_sf"/>
</dbReference>
<feature type="signal peptide" evidence="1">
    <location>
        <begin position="1"/>
        <end position="25"/>
    </location>
</feature>
<dbReference type="EMBL" id="CP095075">
    <property type="protein sequence ID" value="UOR10504.1"/>
    <property type="molecule type" value="Genomic_DNA"/>
</dbReference>
<feature type="domain" description="LysM" evidence="2">
    <location>
        <begin position="28"/>
        <end position="71"/>
    </location>
</feature>
<keyword evidence="4" id="KW-1185">Reference proteome</keyword>
<keyword evidence="1" id="KW-0732">Signal</keyword>
<keyword evidence="3" id="KW-0378">Hydrolase</keyword>